<feature type="active site" evidence="10">
    <location>
        <position position="261"/>
    </location>
</feature>
<dbReference type="CDD" id="cd00830">
    <property type="entry name" value="KAS_III"/>
    <property type="match status" value="1"/>
</dbReference>
<comment type="catalytic activity">
    <reaction evidence="10">
        <text>malonyl-[ACP] + acetyl-CoA + H(+) = 3-oxobutanoyl-[ACP] + CO2 + CoA</text>
        <dbReference type="Rhea" id="RHEA:12080"/>
        <dbReference type="Rhea" id="RHEA-COMP:9623"/>
        <dbReference type="Rhea" id="RHEA-COMP:9625"/>
        <dbReference type="ChEBI" id="CHEBI:15378"/>
        <dbReference type="ChEBI" id="CHEBI:16526"/>
        <dbReference type="ChEBI" id="CHEBI:57287"/>
        <dbReference type="ChEBI" id="CHEBI:57288"/>
        <dbReference type="ChEBI" id="CHEBI:78449"/>
        <dbReference type="ChEBI" id="CHEBI:78450"/>
        <dbReference type="EC" id="2.3.1.180"/>
    </reaction>
</comment>
<dbReference type="GO" id="GO:0033818">
    <property type="term" value="F:beta-ketoacyl-acyl-carrier-protein synthase III activity"/>
    <property type="evidence" value="ECO:0007669"/>
    <property type="project" value="UniProtKB-UniRule"/>
</dbReference>
<dbReference type="Pfam" id="PF08541">
    <property type="entry name" value="ACP_syn_III_C"/>
    <property type="match status" value="1"/>
</dbReference>
<dbReference type="OrthoDB" id="9815506at2"/>
<comment type="subcellular location">
    <subcellularLocation>
        <location evidence="10">Cytoplasm</location>
    </subcellularLocation>
</comment>
<dbReference type="InterPro" id="IPR013751">
    <property type="entry name" value="ACP_syn_III_N"/>
</dbReference>
<keyword evidence="5 10" id="KW-0276">Fatty acid metabolism</keyword>
<keyword evidence="3 10" id="KW-0444">Lipid biosynthesis</keyword>
<evidence type="ECO:0000259" key="11">
    <source>
        <dbReference type="Pfam" id="PF08541"/>
    </source>
</evidence>
<dbReference type="Proteomes" id="UP000321899">
    <property type="component" value="Unassembled WGS sequence"/>
</dbReference>
<keyword evidence="4 10" id="KW-0808">Transferase</keyword>
<dbReference type="PANTHER" id="PTHR34069:SF2">
    <property type="entry name" value="BETA-KETOACYL-[ACYL-CARRIER-PROTEIN] SYNTHASE III"/>
    <property type="match status" value="1"/>
</dbReference>
<comment type="caution">
    <text evidence="13">The sequence shown here is derived from an EMBL/GenBank/DDBJ whole genome shotgun (WGS) entry which is preliminary data.</text>
</comment>
<dbReference type="Gene3D" id="3.40.47.10">
    <property type="match status" value="1"/>
</dbReference>
<evidence type="ECO:0000313" key="13">
    <source>
        <dbReference type="EMBL" id="TYT75391.1"/>
    </source>
</evidence>
<evidence type="ECO:0000256" key="4">
    <source>
        <dbReference type="ARBA" id="ARBA00022679"/>
    </source>
</evidence>
<evidence type="ECO:0000256" key="5">
    <source>
        <dbReference type="ARBA" id="ARBA00022832"/>
    </source>
</evidence>
<dbReference type="NCBIfam" id="NF006829">
    <property type="entry name" value="PRK09352.1"/>
    <property type="match status" value="1"/>
</dbReference>
<dbReference type="InterPro" id="IPR013747">
    <property type="entry name" value="ACP_syn_III_C"/>
</dbReference>
<protein>
    <recommendedName>
        <fullName evidence="10">Beta-ketoacyl-[acyl-carrier-protein] synthase III</fullName>
        <shortName evidence="10">Beta-ketoacyl-ACP synthase III</shortName>
        <shortName evidence="10">KAS III</shortName>
        <ecNumber evidence="10">2.3.1.180</ecNumber>
    </recommendedName>
    <alternativeName>
        <fullName evidence="10">3-oxoacyl-[acyl-carrier-protein] synthase 3</fullName>
    </alternativeName>
    <alternativeName>
        <fullName evidence="10">3-oxoacyl-[acyl-carrier-protein] synthase III</fullName>
    </alternativeName>
</protein>
<dbReference type="HAMAP" id="MF_01815">
    <property type="entry name" value="FabH"/>
    <property type="match status" value="1"/>
</dbReference>
<comment type="similarity">
    <text evidence="1 10">Belongs to the thiolase-like superfamily. FabH family.</text>
</comment>
<keyword evidence="7 10" id="KW-0275">Fatty acid biosynthesis</keyword>
<gene>
    <name evidence="10" type="primary">fabH</name>
    <name evidence="13" type="ORF">FIM25_04725</name>
</gene>
<accession>A0A5Q4VHC2</accession>
<keyword evidence="6 10" id="KW-0443">Lipid metabolism</keyword>
<evidence type="ECO:0000259" key="12">
    <source>
        <dbReference type="Pfam" id="PF08545"/>
    </source>
</evidence>
<dbReference type="PANTHER" id="PTHR34069">
    <property type="entry name" value="3-OXOACYL-[ACYL-CARRIER-PROTEIN] SYNTHASE 3"/>
    <property type="match status" value="1"/>
</dbReference>
<feature type="active site" evidence="10">
    <location>
        <position position="115"/>
    </location>
</feature>
<feature type="active site" evidence="10">
    <location>
        <position position="291"/>
    </location>
</feature>
<feature type="domain" description="Beta-ketoacyl-[acyl-carrier-protein] synthase III C-terminal" evidence="11">
    <location>
        <begin position="245"/>
        <end position="334"/>
    </location>
</feature>
<evidence type="ECO:0000256" key="7">
    <source>
        <dbReference type="ARBA" id="ARBA00023160"/>
    </source>
</evidence>
<comment type="function">
    <text evidence="10">Catalyzes the condensation reaction of fatty acid synthesis by the addition to an acyl acceptor of two carbons from malonyl-ACP. Catalyzes the first condensation reaction which initiates fatty acid synthesis and may therefore play a role in governing the total rate of fatty acid production. Possesses both acetoacetyl-ACP synthase and acetyl transacylase activities. Its substrate specificity determines the biosynthesis of branched-chain and/or straight-chain of fatty acids.</text>
</comment>
<evidence type="ECO:0000256" key="2">
    <source>
        <dbReference type="ARBA" id="ARBA00022490"/>
    </source>
</evidence>
<dbReference type="InterPro" id="IPR016039">
    <property type="entry name" value="Thiolase-like"/>
</dbReference>
<dbReference type="RefSeq" id="WP_139446838.1">
    <property type="nucleotide sequence ID" value="NZ_VDMB01000004.1"/>
</dbReference>
<evidence type="ECO:0000256" key="10">
    <source>
        <dbReference type="HAMAP-Rule" id="MF_01815"/>
    </source>
</evidence>
<dbReference type="NCBIfam" id="TIGR00747">
    <property type="entry name" value="fabH"/>
    <property type="match status" value="1"/>
</dbReference>
<dbReference type="AlphaFoldDB" id="A0A5Q4VHC2"/>
<evidence type="ECO:0000256" key="9">
    <source>
        <dbReference type="ARBA" id="ARBA00023315"/>
    </source>
</evidence>
<organism evidence="13 14">
    <name type="scientific">Desulfobotulus mexicanus</name>
    <dbReference type="NCBI Taxonomy" id="2586642"/>
    <lineage>
        <taxon>Bacteria</taxon>
        <taxon>Pseudomonadati</taxon>
        <taxon>Thermodesulfobacteriota</taxon>
        <taxon>Desulfobacteria</taxon>
        <taxon>Desulfobacterales</taxon>
        <taxon>Desulfobacteraceae</taxon>
        <taxon>Desulfobotulus</taxon>
    </lineage>
</organism>
<keyword evidence="2 10" id="KW-0963">Cytoplasm</keyword>
<dbReference type="EC" id="2.3.1.180" evidence="10"/>
<dbReference type="EMBL" id="VDMB01000004">
    <property type="protein sequence ID" value="TYT75391.1"/>
    <property type="molecule type" value="Genomic_DNA"/>
</dbReference>
<evidence type="ECO:0000256" key="6">
    <source>
        <dbReference type="ARBA" id="ARBA00023098"/>
    </source>
</evidence>
<dbReference type="UniPathway" id="UPA00094"/>
<comment type="domain">
    <text evidence="10">The last Arg residue of the ACP-binding site is essential for the weak association between ACP/AcpP and FabH.</text>
</comment>
<evidence type="ECO:0000256" key="1">
    <source>
        <dbReference type="ARBA" id="ARBA00008642"/>
    </source>
</evidence>
<dbReference type="Pfam" id="PF08545">
    <property type="entry name" value="ACP_syn_III"/>
    <property type="match status" value="1"/>
</dbReference>
<keyword evidence="8 10" id="KW-0511">Multifunctional enzyme</keyword>
<sequence length="339" mass="37269">MKRSLIRSTGRYIPPRLVTNEDLTRFMDTTDEWIQQRTGIEQRYWIPEEGGVGASDLALEASRIALDRAGWKAEDIDLIIFATLSPDIFFPGSGCLLQDKLGLDTTPALDIRQQCTGFIYGLATADAYIKAGMVNRVLVVGAEVHSSGLDISTRGRDVAVLFGDGAGVACVEGVETDKEIGILATSLHAQGRHASSLMLEAPASRYTERITAEMLEQGRHYPTMEGKTVFKHAVRRLPEVTYEVLEKAGLGLDDIDLIIPHQANLRINQFYQRSLGVPDEKMFHNIMRYGNTTAGSIPIAMDEAIELGRLDPNKDTLLLTALGAGLTWAGLVYRFGSEK</sequence>
<evidence type="ECO:0000256" key="3">
    <source>
        <dbReference type="ARBA" id="ARBA00022516"/>
    </source>
</evidence>
<feature type="region of interest" description="ACP-binding" evidence="10">
    <location>
        <begin position="262"/>
        <end position="266"/>
    </location>
</feature>
<reference evidence="13 14" key="1">
    <citation type="submission" date="2019-06" db="EMBL/GenBank/DDBJ databases">
        <title>Desulfobotulus mexicanus sp. nov., a novel sulfate-reducing bacterium isolated from the sediment of an alkaline crater lake in Mexico.</title>
        <authorList>
            <person name="Hirschler-Rea A."/>
        </authorList>
    </citation>
    <scope>NUCLEOTIDE SEQUENCE [LARGE SCALE GENOMIC DNA]</scope>
    <source>
        <strain evidence="13 14">PAR22N</strain>
    </source>
</reference>
<dbReference type="GO" id="GO:0005737">
    <property type="term" value="C:cytoplasm"/>
    <property type="evidence" value="ECO:0007669"/>
    <property type="project" value="UniProtKB-SubCell"/>
</dbReference>
<dbReference type="GO" id="GO:0044550">
    <property type="term" value="P:secondary metabolite biosynthetic process"/>
    <property type="evidence" value="ECO:0007669"/>
    <property type="project" value="TreeGrafter"/>
</dbReference>
<feature type="domain" description="Beta-ketoacyl-[acyl-carrier-protein] synthase III N-terminal" evidence="12">
    <location>
        <begin position="109"/>
        <end position="191"/>
    </location>
</feature>
<dbReference type="GO" id="GO:0004315">
    <property type="term" value="F:3-oxoacyl-[acyl-carrier-protein] synthase activity"/>
    <property type="evidence" value="ECO:0007669"/>
    <property type="project" value="InterPro"/>
</dbReference>
<evidence type="ECO:0000256" key="8">
    <source>
        <dbReference type="ARBA" id="ARBA00023268"/>
    </source>
</evidence>
<keyword evidence="9 10" id="KW-0012">Acyltransferase</keyword>
<name>A0A5Q4VHC2_9BACT</name>
<comment type="subunit">
    <text evidence="10">Homodimer.</text>
</comment>
<dbReference type="SUPFAM" id="SSF53901">
    <property type="entry name" value="Thiolase-like"/>
    <property type="match status" value="1"/>
</dbReference>
<comment type="pathway">
    <text evidence="10">Lipid metabolism; fatty acid biosynthesis.</text>
</comment>
<evidence type="ECO:0000313" key="14">
    <source>
        <dbReference type="Proteomes" id="UP000321899"/>
    </source>
</evidence>
<dbReference type="InterPro" id="IPR004655">
    <property type="entry name" value="FabH"/>
</dbReference>
<dbReference type="GO" id="GO:0006633">
    <property type="term" value="P:fatty acid biosynthetic process"/>
    <property type="evidence" value="ECO:0007669"/>
    <property type="project" value="UniProtKB-UniRule"/>
</dbReference>
<keyword evidence="14" id="KW-1185">Reference proteome</keyword>
<proteinExistence type="inferred from homology"/>